<evidence type="ECO:0000256" key="6">
    <source>
        <dbReference type="ARBA" id="ARBA00022723"/>
    </source>
</evidence>
<keyword evidence="4" id="KW-0808">Transferase</keyword>
<reference evidence="11" key="1">
    <citation type="submission" date="2023-10" db="EMBL/GenBank/DDBJ databases">
        <title>Genome assembly of Pristionchus species.</title>
        <authorList>
            <person name="Yoshida K."/>
            <person name="Sommer R.J."/>
        </authorList>
    </citation>
    <scope>NUCLEOTIDE SEQUENCE</scope>
    <source>
        <strain evidence="11">RS0144</strain>
    </source>
</reference>
<keyword evidence="6" id="KW-0479">Metal-binding</keyword>
<accession>A0AAV5TUV2</accession>
<comment type="caution">
    <text evidence="11">The sequence shown here is derived from an EMBL/GenBank/DDBJ whole genome shotgun (WGS) entry which is preliminary data.</text>
</comment>
<evidence type="ECO:0000259" key="9">
    <source>
        <dbReference type="PROSITE" id="PS50280"/>
    </source>
</evidence>
<sequence length="299" mass="33354">FGRAVYQKQQALHALRRANNQPPTFLMSWTSKKEGDAYLPEEWILDGTWELSEGAKKILNGKKGAVAHLKCSCTNNCASGNCCSSKMLSIWKVNENGILTQKNGLGPCGTEGDSIRQPHETDNVQVGICGPDCGCDLSCPRRFSDRGSQSMKIIFMTHTKGWSVRTVEPMVRGEYILSFSGVISTQNELKANNENLEMVLDIAQSKRAAWKNRLTIATDARSNEFRCINHSCAPNSLIVTTHSRKWGEQMHGTSLFSRRALNAFEEITFDYYLPGDTFRFDCQCGAYCCRGIKGDDIKV</sequence>
<dbReference type="Pfam" id="PF00856">
    <property type="entry name" value="SET"/>
    <property type="match status" value="1"/>
</dbReference>
<evidence type="ECO:0000256" key="7">
    <source>
        <dbReference type="ARBA" id="ARBA00022833"/>
    </source>
</evidence>
<keyword evidence="5" id="KW-0949">S-adenosyl-L-methionine</keyword>
<dbReference type="PANTHER" id="PTHR46223:SF3">
    <property type="entry name" value="HISTONE-LYSINE N-METHYLTRANSFERASE SET-23"/>
    <property type="match status" value="1"/>
</dbReference>
<name>A0AAV5TUV2_9BILA</name>
<dbReference type="SUPFAM" id="SSF82199">
    <property type="entry name" value="SET domain"/>
    <property type="match status" value="1"/>
</dbReference>
<comment type="subcellular location">
    <subcellularLocation>
        <location evidence="1">Chromosome</location>
    </subcellularLocation>
</comment>
<evidence type="ECO:0000256" key="8">
    <source>
        <dbReference type="SAM" id="Coils"/>
    </source>
</evidence>
<dbReference type="GO" id="GO:0046872">
    <property type="term" value="F:metal ion binding"/>
    <property type="evidence" value="ECO:0007669"/>
    <property type="project" value="UniProtKB-KW"/>
</dbReference>
<dbReference type="InterPro" id="IPR046341">
    <property type="entry name" value="SET_dom_sf"/>
</dbReference>
<dbReference type="GO" id="GO:0008168">
    <property type="term" value="F:methyltransferase activity"/>
    <property type="evidence" value="ECO:0007669"/>
    <property type="project" value="UniProtKB-KW"/>
</dbReference>
<feature type="coiled-coil region" evidence="8">
    <location>
        <begin position="186"/>
        <end position="213"/>
    </location>
</feature>
<feature type="domain" description="Post-SET" evidence="10">
    <location>
        <begin position="278"/>
        <end position="294"/>
    </location>
</feature>
<evidence type="ECO:0000256" key="5">
    <source>
        <dbReference type="ARBA" id="ARBA00022691"/>
    </source>
</evidence>
<feature type="domain" description="SET" evidence="9">
    <location>
        <begin position="160"/>
        <end position="272"/>
    </location>
</feature>
<dbReference type="InterPro" id="IPR050973">
    <property type="entry name" value="H3K9_Histone-Lys_N-MTase"/>
</dbReference>
<keyword evidence="8" id="KW-0175">Coiled coil</keyword>
<dbReference type="GO" id="GO:0032259">
    <property type="term" value="P:methylation"/>
    <property type="evidence" value="ECO:0007669"/>
    <property type="project" value="UniProtKB-KW"/>
</dbReference>
<keyword evidence="3" id="KW-0489">Methyltransferase</keyword>
<keyword evidence="12" id="KW-1185">Reference proteome</keyword>
<evidence type="ECO:0000256" key="2">
    <source>
        <dbReference type="ARBA" id="ARBA00022454"/>
    </source>
</evidence>
<dbReference type="Proteomes" id="UP001432027">
    <property type="component" value="Unassembled WGS sequence"/>
</dbReference>
<dbReference type="PROSITE" id="PS50280">
    <property type="entry name" value="SET"/>
    <property type="match status" value="1"/>
</dbReference>
<evidence type="ECO:0000256" key="1">
    <source>
        <dbReference type="ARBA" id="ARBA00004286"/>
    </source>
</evidence>
<protein>
    <recommendedName>
        <fullName evidence="13">SET domain-containing protein</fullName>
    </recommendedName>
</protein>
<dbReference type="GO" id="GO:0005694">
    <property type="term" value="C:chromosome"/>
    <property type="evidence" value="ECO:0007669"/>
    <property type="project" value="UniProtKB-SubCell"/>
</dbReference>
<dbReference type="InterPro" id="IPR003616">
    <property type="entry name" value="Post-SET_dom"/>
</dbReference>
<feature type="non-terminal residue" evidence="11">
    <location>
        <position position="1"/>
    </location>
</feature>
<dbReference type="InterPro" id="IPR001214">
    <property type="entry name" value="SET_dom"/>
</dbReference>
<dbReference type="EMBL" id="BTSX01000005">
    <property type="protein sequence ID" value="GMS98017.1"/>
    <property type="molecule type" value="Genomic_DNA"/>
</dbReference>
<proteinExistence type="predicted"/>
<dbReference type="Gene3D" id="2.170.270.10">
    <property type="entry name" value="SET domain"/>
    <property type="match status" value="1"/>
</dbReference>
<dbReference type="PANTHER" id="PTHR46223">
    <property type="entry name" value="HISTONE-LYSINE N-METHYLTRANSFERASE SUV39H"/>
    <property type="match status" value="1"/>
</dbReference>
<organism evidence="11 12">
    <name type="scientific">Pristionchus entomophagus</name>
    <dbReference type="NCBI Taxonomy" id="358040"/>
    <lineage>
        <taxon>Eukaryota</taxon>
        <taxon>Metazoa</taxon>
        <taxon>Ecdysozoa</taxon>
        <taxon>Nematoda</taxon>
        <taxon>Chromadorea</taxon>
        <taxon>Rhabditida</taxon>
        <taxon>Rhabditina</taxon>
        <taxon>Diplogasteromorpha</taxon>
        <taxon>Diplogasteroidea</taxon>
        <taxon>Neodiplogasteridae</taxon>
        <taxon>Pristionchus</taxon>
    </lineage>
</organism>
<evidence type="ECO:0000313" key="12">
    <source>
        <dbReference type="Proteomes" id="UP001432027"/>
    </source>
</evidence>
<gene>
    <name evidence="11" type="ORF">PENTCL1PPCAC_20192</name>
</gene>
<evidence type="ECO:0000256" key="4">
    <source>
        <dbReference type="ARBA" id="ARBA00022679"/>
    </source>
</evidence>
<evidence type="ECO:0008006" key="13">
    <source>
        <dbReference type="Google" id="ProtNLM"/>
    </source>
</evidence>
<keyword evidence="2" id="KW-0158">Chromosome</keyword>
<evidence type="ECO:0000259" key="10">
    <source>
        <dbReference type="PROSITE" id="PS50868"/>
    </source>
</evidence>
<evidence type="ECO:0000313" key="11">
    <source>
        <dbReference type="EMBL" id="GMS98017.1"/>
    </source>
</evidence>
<dbReference type="AlphaFoldDB" id="A0AAV5TUV2"/>
<dbReference type="PROSITE" id="PS50868">
    <property type="entry name" value="POST_SET"/>
    <property type="match status" value="1"/>
</dbReference>
<evidence type="ECO:0000256" key="3">
    <source>
        <dbReference type="ARBA" id="ARBA00022603"/>
    </source>
</evidence>
<keyword evidence="7" id="KW-0862">Zinc</keyword>